<protein>
    <submittedName>
        <fullName evidence="4">Flagellar synthesis regulator FleN</fullName>
    </submittedName>
</protein>
<dbReference type="GO" id="GO:0016887">
    <property type="term" value="F:ATP hydrolysis activity"/>
    <property type="evidence" value="ECO:0007669"/>
    <property type="project" value="TreeGrafter"/>
</dbReference>
<sequence length="320" mass="34363">MHNMSRDQAEGLRRLLGQQGLRIVRLNSGRSGVGKTSCAINLAAALVEKGREVLILDENEDQGNIADCLGQPAHRNFLKAVREQCELEESIQRAADISFLPAACGMAELARLPHENRLRLSDTLTACKLACDVVIIDTVAGSSSRLLPLALRDQEEILVVTDSVASITDAYAFIKGATNEYGKRSYRVLMSKVRNEQQGRAIFRNMADAARRYLGVELDLMGMIPADDAVKRAAGMGLSVLKAFPDSSAAAVFRHLGMAVAEWPRPIDGGDIAGFLHGLIRCVANQTPASGKEPSSTWCVPRGAGSVKPRASGARIALAS</sequence>
<dbReference type="AlphaFoldDB" id="A0A916J474"/>
<dbReference type="GO" id="GO:0051782">
    <property type="term" value="P:negative regulation of cell division"/>
    <property type="evidence" value="ECO:0007669"/>
    <property type="project" value="TreeGrafter"/>
</dbReference>
<dbReference type="GO" id="GO:0009898">
    <property type="term" value="C:cytoplasmic side of plasma membrane"/>
    <property type="evidence" value="ECO:0007669"/>
    <property type="project" value="TreeGrafter"/>
</dbReference>
<dbReference type="InterPro" id="IPR050625">
    <property type="entry name" value="ParA/MinD_ATPase"/>
</dbReference>
<keyword evidence="1" id="KW-0547">Nucleotide-binding</keyword>
<keyword evidence="2" id="KW-0067">ATP-binding</keyword>
<comment type="caution">
    <text evidence="4">The sequence shown here is derived from an EMBL/GenBank/DDBJ whole genome shotgun (WGS) entry which is preliminary data.</text>
</comment>
<dbReference type="Pfam" id="PF13614">
    <property type="entry name" value="AAA_31"/>
    <property type="match status" value="1"/>
</dbReference>
<keyword evidence="4" id="KW-0969">Cilium</keyword>
<gene>
    <name evidence="4" type="ORF">GTOL_10049</name>
</gene>
<dbReference type="GO" id="GO:0005829">
    <property type="term" value="C:cytosol"/>
    <property type="evidence" value="ECO:0007669"/>
    <property type="project" value="TreeGrafter"/>
</dbReference>
<reference evidence="4" key="1">
    <citation type="submission" date="2021-04" db="EMBL/GenBank/DDBJ databases">
        <authorList>
            <person name="Hornung B."/>
        </authorList>
    </citation>
    <scope>NUCLEOTIDE SEQUENCE</scope>
    <source>
        <strain evidence="4">G5G6</strain>
    </source>
</reference>
<keyword evidence="5" id="KW-1185">Reference proteome</keyword>
<evidence type="ECO:0000313" key="5">
    <source>
        <dbReference type="Proteomes" id="UP000742786"/>
    </source>
</evidence>
<feature type="domain" description="AAA" evidence="3">
    <location>
        <begin position="23"/>
        <end position="162"/>
    </location>
</feature>
<evidence type="ECO:0000313" key="4">
    <source>
        <dbReference type="EMBL" id="CAG4882167.1"/>
    </source>
</evidence>
<dbReference type="InterPro" id="IPR027417">
    <property type="entry name" value="P-loop_NTPase"/>
</dbReference>
<accession>A0A916J474</accession>
<proteinExistence type="predicted"/>
<organism evidence="4 5">
    <name type="scientific">Georgfuchsia toluolica</name>
    <dbReference type="NCBI Taxonomy" id="424218"/>
    <lineage>
        <taxon>Bacteria</taxon>
        <taxon>Pseudomonadati</taxon>
        <taxon>Pseudomonadota</taxon>
        <taxon>Betaproteobacteria</taxon>
        <taxon>Nitrosomonadales</taxon>
        <taxon>Sterolibacteriaceae</taxon>
        <taxon>Georgfuchsia</taxon>
    </lineage>
</organism>
<dbReference type="InterPro" id="IPR025669">
    <property type="entry name" value="AAA_dom"/>
</dbReference>
<evidence type="ECO:0000256" key="1">
    <source>
        <dbReference type="ARBA" id="ARBA00022741"/>
    </source>
</evidence>
<keyword evidence="4" id="KW-0966">Cell projection</keyword>
<dbReference type="GO" id="GO:0005524">
    <property type="term" value="F:ATP binding"/>
    <property type="evidence" value="ECO:0007669"/>
    <property type="project" value="UniProtKB-KW"/>
</dbReference>
<dbReference type="Gene3D" id="3.40.50.300">
    <property type="entry name" value="P-loop containing nucleotide triphosphate hydrolases"/>
    <property type="match status" value="1"/>
</dbReference>
<evidence type="ECO:0000256" key="2">
    <source>
        <dbReference type="ARBA" id="ARBA00022840"/>
    </source>
</evidence>
<dbReference type="EMBL" id="CAJQUM010000001">
    <property type="protein sequence ID" value="CAG4882167.1"/>
    <property type="molecule type" value="Genomic_DNA"/>
</dbReference>
<name>A0A916J474_9PROT</name>
<dbReference type="PANTHER" id="PTHR43384">
    <property type="entry name" value="SEPTUM SITE-DETERMINING PROTEIN MIND HOMOLOG, CHLOROPLASTIC-RELATED"/>
    <property type="match status" value="1"/>
</dbReference>
<dbReference type="Proteomes" id="UP000742786">
    <property type="component" value="Unassembled WGS sequence"/>
</dbReference>
<dbReference type="PANTHER" id="PTHR43384:SF4">
    <property type="entry name" value="CELLULOSE BIOSYNTHESIS PROTEIN BCSQ-RELATED"/>
    <property type="match status" value="1"/>
</dbReference>
<dbReference type="SUPFAM" id="SSF52540">
    <property type="entry name" value="P-loop containing nucleoside triphosphate hydrolases"/>
    <property type="match status" value="1"/>
</dbReference>
<keyword evidence="4" id="KW-0282">Flagellum</keyword>
<evidence type="ECO:0000259" key="3">
    <source>
        <dbReference type="Pfam" id="PF13614"/>
    </source>
</evidence>